<dbReference type="Proteomes" id="UP001160390">
    <property type="component" value="Unassembled WGS sequence"/>
</dbReference>
<protein>
    <recommendedName>
        <fullName evidence="1">Xylose isomerase-like TIM barrel domain-containing protein</fullName>
    </recommendedName>
</protein>
<dbReference type="InterPro" id="IPR036237">
    <property type="entry name" value="Xyl_isomerase-like_sf"/>
</dbReference>
<dbReference type="InterPro" id="IPR050312">
    <property type="entry name" value="IolE/XylAMocC-like"/>
</dbReference>
<dbReference type="SUPFAM" id="SSF51658">
    <property type="entry name" value="Xylose isomerase-like"/>
    <property type="match status" value="1"/>
</dbReference>
<evidence type="ECO:0000259" key="1">
    <source>
        <dbReference type="Pfam" id="PF01261"/>
    </source>
</evidence>
<proteinExistence type="predicted"/>
<dbReference type="PANTHER" id="PTHR12110:SF21">
    <property type="entry name" value="XYLOSE ISOMERASE-LIKE TIM BARREL DOMAIN-CONTAINING PROTEIN"/>
    <property type="match status" value="1"/>
</dbReference>
<accession>A0AA35MB63</accession>
<dbReference type="PANTHER" id="PTHR12110">
    <property type="entry name" value="HYDROXYPYRUVATE ISOMERASE"/>
    <property type="match status" value="1"/>
</dbReference>
<feature type="domain" description="Xylose isomerase-like TIM barrel" evidence="1">
    <location>
        <begin position="25"/>
        <end position="306"/>
    </location>
</feature>
<dbReference type="AlphaFoldDB" id="A0AA35MB63"/>
<comment type="caution">
    <text evidence="2">The sequence shown here is derived from an EMBL/GenBank/DDBJ whole genome shotgun (WGS) entry which is preliminary data.</text>
</comment>
<evidence type="ECO:0000313" key="2">
    <source>
        <dbReference type="EMBL" id="CAI6092991.1"/>
    </source>
</evidence>
<dbReference type="Pfam" id="PF01261">
    <property type="entry name" value="AP_endonuc_2"/>
    <property type="match status" value="1"/>
</dbReference>
<evidence type="ECO:0000313" key="3">
    <source>
        <dbReference type="Proteomes" id="UP001160390"/>
    </source>
</evidence>
<gene>
    <name evidence="2" type="ORF">CCHLO57077_00000038</name>
</gene>
<name>A0AA35MB63_9HYPO</name>
<dbReference type="Gene3D" id="3.20.20.150">
    <property type="entry name" value="Divalent-metal-dependent TIM barrel enzymes"/>
    <property type="match status" value="1"/>
</dbReference>
<sequence length="337" mass="38403">MPFIPAVASPSLGHQTVHPIERRLKAAVSQGFKLIELVEDDITFYTREFIGETNNDNMIEGARRIKGICDTLGIKPCILQPFWFYEGLEDREEHAKRIKKLKLWMKLAKHLDIQLVQIPTNWLSQGTTGNMDVIVKDLVEMAEIGLAEQPPISFAYEGVAWGTHIDTWEGTLEVVKKVNRPNFGLCLDTYHIVARAWGDPTKPGCKGENGDQRLKESINRLVQELDVSKVFYVQLCDAELLDAPLVEGHPFHNPEQLPRMAWSRNARLFAWEEEHGGCLPLDALTEALFGTLKFDGLTTMETFSRFLFDQSPETPEKFAKRAWKSWERTMEKIGGYS</sequence>
<reference evidence="2" key="1">
    <citation type="submission" date="2023-01" db="EMBL/GenBank/DDBJ databases">
        <authorList>
            <person name="Piombo E."/>
        </authorList>
    </citation>
    <scope>NUCLEOTIDE SEQUENCE</scope>
</reference>
<keyword evidence="3" id="KW-1185">Reference proteome</keyword>
<dbReference type="EMBL" id="CABFNP030001245">
    <property type="protein sequence ID" value="CAI6092991.1"/>
    <property type="molecule type" value="Genomic_DNA"/>
</dbReference>
<organism evidence="2 3">
    <name type="scientific">Clonostachys chloroleuca</name>
    <dbReference type="NCBI Taxonomy" id="1926264"/>
    <lineage>
        <taxon>Eukaryota</taxon>
        <taxon>Fungi</taxon>
        <taxon>Dikarya</taxon>
        <taxon>Ascomycota</taxon>
        <taxon>Pezizomycotina</taxon>
        <taxon>Sordariomycetes</taxon>
        <taxon>Hypocreomycetidae</taxon>
        <taxon>Hypocreales</taxon>
        <taxon>Bionectriaceae</taxon>
        <taxon>Clonostachys</taxon>
    </lineage>
</organism>
<dbReference type="InterPro" id="IPR013022">
    <property type="entry name" value="Xyl_isomerase-like_TIM-brl"/>
</dbReference>